<dbReference type="Proteomes" id="UP000184465">
    <property type="component" value="Unassembled WGS sequence"/>
</dbReference>
<dbReference type="OrthoDB" id="1948864at2"/>
<gene>
    <name evidence="2" type="ORF">SAMN02745912_01696</name>
</gene>
<sequence>MAKKKKGLNRTRFLIFSMVIASMLFGAVKLVHFVIPSFVNKDVNLKRINTINYSNRKDKDRKINIESFNEHICKFEEGKLSTYNEEGEMLWEKKLDIEEAIIKGNQNNIVIADSSGGDIYYINYEGEIKIQNNLEKAIIDMKINESGHALVMLEKEIYVFNPDGEIISNFTIPKGEVIDGDLSPDNSTIALTILAVEEKKFYSNILFYSLEGKVLSGKKFDNIVIYKIFLINNENLLVLGDSSILMLTKDNNILWKKNFQETINRGVLNNQGLLVLNLVDKKNTIIDTKNRNTISQLDLEGNILNKTPIVGEILGLDIGEDKLGVFTDRTIYIIDKKGNKVLEKKINGDIKNINWVSKRNLLIVYKDKLEVMEMNY</sequence>
<evidence type="ECO:0000313" key="3">
    <source>
        <dbReference type="Proteomes" id="UP000184465"/>
    </source>
</evidence>
<dbReference type="InterPro" id="IPR043765">
    <property type="entry name" value="DUF5711"/>
</dbReference>
<evidence type="ECO:0000313" key="2">
    <source>
        <dbReference type="EMBL" id="SHJ93827.1"/>
    </source>
</evidence>
<keyword evidence="1" id="KW-0472">Membrane</keyword>
<keyword evidence="3" id="KW-1185">Reference proteome</keyword>
<feature type="transmembrane region" description="Helical" evidence="1">
    <location>
        <begin position="12"/>
        <end position="35"/>
    </location>
</feature>
<evidence type="ECO:0008006" key="4">
    <source>
        <dbReference type="Google" id="ProtNLM"/>
    </source>
</evidence>
<dbReference type="EMBL" id="FRAG01000016">
    <property type="protein sequence ID" value="SHJ93827.1"/>
    <property type="molecule type" value="Genomic_DNA"/>
</dbReference>
<dbReference type="InterPro" id="IPR011047">
    <property type="entry name" value="Quinoprotein_ADH-like_sf"/>
</dbReference>
<keyword evidence="1" id="KW-1133">Transmembrane helix</keyword>
<protein>
    <recommendedName>
        <fullName evidence="4">PQQ-like domain-containing protein</fullName>
    </recommendedName>
</protein>
<dbReference type="AlphaFoldDB" id="A0A1M6NDN9"/>
<name>A0A1M6NDN9_PARC5</name>
<keyword evidence="1" id="KW-0812">Transmembrane</keyword>
<reference evidence="2 3" key="1">
    <citation type="submission" date="2016-11" db="EMBL/GenBank/DDBJ databases">
        <authorList>
            <person name="Jaros S."/>
            <person name="Januszkiewicz K."/>
            <person name="Wedrychowicz H."/>
        </authorList>
    </citation>
    <scope>NUCLEOTIDE SEQUENCE [LARGE SCALE GENOMIC DNA]</scope>
    <source>
        <strain evidence="2 3">DSM 15212</strain>
    </source>
</reference>
<dbReference type="Gene3D" id="2.120.10.30">
    <property type="entry name" value="TolB, C-terminal domain"/>
    <property type="match status" value="1"/>
</dbReference>
<dbReference type="Pfam" id="PF18975">
    <property type="entry name" value="DUF5711"/>
    <property type="match status" value="1"/>
</dbReference>
<dbReference type="RefSeq" id="WP_073148879.1">
    <property type="nucleotide sequence ID" value="NZ_FRAG01000016.1"/>
</dbReference>
<organism evidence="2 3">
    <name type="scientific">Paramaledivibacter caminithermalis (strain DSM 15212 / CIP 107654 / DViRD3)</name>
    <name type="common">Clostridium caminithermale</name>
    <dbReference type="NCBI Taxonomy" id="1121301"/>
    <lineage>
        <taxon>Bacteria</taxon>
        <taxon>Bacillati</taxon>
        <taxon>Bacillota</taxon>
        <taxon>Clostridia</taxon>
        <taxon>Peptostreptococcales</taxon>
        <taxon>Caminicellaceae</taxon>
        <taxon>Paramaledivibacter</taxon>
    </lineage>
</organism>
<dbReference type="SUPFAM" id="SSF50998">
    <property type="entry name" value="Quinoprotein alcohol dehydrogenase-like"/>
    <property type="match status" value="1"/>
</dbReference>
<proteinExistence type="predicted"/>
<dbReference type="InterPro" id="IPR011042">
    <property type="entry name" value="6-blade_b-propeller_TolB-like"/>
</dbReference>
<accession>A0A1M6NDN9</accession>
<evidence type="ECO:0000256" key="1">
    <source>
        <dbReference type="SAM" id="Phobius"/>
    </source>
</evidence>